<reference evidence="1 2" key="1">
    <citation type="journal article" date="2007" name="Science">
        <title>Sea anemone genome reveals ancestral eumetazoan gene repertoire and genomic organization.</title>
        <authorList>
            <person name="Putnam N.H."/>
            <person name="Srivastava M."/>
            <person name="Hellsten U."/>
            <person name="Dirks B."/>
            <person name="Chapman J."/>
            <person name="Salamov A."/>
            <person name="Terry A."/>
            <person name="Shapiro H."/>
            <person name="Lindquist E."/>
            <person name="Kapitonov V.V."/>
            <person name="Jurka J."/>
            <person name="Genikhovich G."/>
            <person name="Grigoriev I.V."/>
            <person name="Lucas S.M."/>
            <person name="Steele R.E."/>
            <person name="Finnerty J.R."/>
            <person name="Technau U."/>
            <person name="Martindale M.Q."/>
            <person name="Rokhsar D.S."/>
        </authorList>
    </citation>
    <scope>NUCLEOTIDE SEQUENCE [LARGE SCALE GENOMIC DNA]</scope>
    <source>
        <strain evidence="2">CH2 X CH6</strain>
    </source>
</reference>
<dbReference type="PhylomeDB" id="A7RMF8"/>
<accession>A7RMF8</accession>
<gene>
    <name evidence="1" type="ORF">NEMVEDRAFT_v1g199272</name>
</gene>
<dbReference type="Proteomes" id="UP000001593">
    <property type="component" value="Unassembled WGS sequence"/>
</dbReference>
<evidence type="ECO:0000313" key="1">
    <source>
        <dbReference type="EMBL" id="EDO47265.1"/>
    </source>
</evidence>
<dbReference type="EMBL" id="DS469520">
    <property type="protein sequence ID" value="EDO47265.1"/>
    <property type="molecule type" value="Genomic_DNA"/>
</dbReference>
<dbReference type="HOGENOM" id="CLU_922306_0_0_1"/>
<keyword evidence="2" id="KW-1185">Reference proteome</keyword>
<organism evidence="1 2">
    <name type="scientific">Nematostella vectensis</name>
    <name type="common">Starlet sea anemone</name>
    <dbReference type="NCBI Taxonomy" id="45351"/>
    <lineage>
        <taxon>Eukaryota</taxon>
        <taxon>Metazoa</taxon>
        <taxon>Cnidaria</taxon>
        <taxon>Anthozoa</taxon>
        <taxon>Hexacorallia</taxon>
        <taxon>Actiniaria</taxon>
        <taxon>Edwardsiidae</taxon>
        <taxon>Nematostella</taxon>
    </lineage>
</organism>
<dbReference type="OrthoDB" id="5983862at2759"/>
<proteinExistence type="predicted"/>
<dbReference type="InParanoid" id="A7RMF8"/>
<protein>
    <submittedName>
        <fullName evidence="1">Uncharacterized protein</fullName>
    </submittedName>
</protein>
<dbReference type="InterPro" id="IPR027867">
    <property type="entry name" value="SPATA48"/>
</dbReference>
<dbReference type="PANTHER" id="PTHR34759:SF1">
    <property type="entry name" value="SPERMATOGENESIS-ASSOCIATED PROTEIN 48"/>
    <property type="match status" value="1"/>
</dbReference>
<evidence type="ECO:0000313" key="2">
    <source>
        <dbReference type="Proteomes" id="UP000001593"/>
    </source>
</evidence>
<name>A7RMF8_NEMVE</name>
<dbReference type="PANTHER" id="PTHR34759">
    <property type="entry name" value="SPERMATOGENESIS-ASSOCIATED PROTEIN 48"/>
    <property type="match status" value="1"/>
</dbReference>
<dbReference type="OMA" id="NIMEPRP"/>
<dbReference type="KEGG" id="nve:5519492"/>
<dbReference type="AlphaFoldDB" id="A7RMF8"/>
<sequence length="302" mass="34715">MAQLYFDQDATLVASVCFPRPRYHGVPRLVVKGSKLHPKDLPTCLPMGPHRREFERHPPCLGLGRGVNLIPHQDQFTGADAAMALLPPIEKVQFANENDIDEDAIDENVLLPIYRSLKADMVRFTKNIMEPRPGLWQAVAPEWERAQIRYNQGHSYEVERRGAKPVNRLPRVESKMRFDNFKEPIPKLPPEVEIPAPKIPKFTRPTPGYGGYVPRYPVNPRPPEECPNLGLTNIHRTTYRLFPSYVYTKGEFAHQGPLSKSVTTTPPFNPFNKIDRLELNSDKLLWKRHNQSKPTRVLKIRH</sequence>